<organism evidence="1 2">
    <name type="scientific">Consotaella salsifontis</name>
    <dbReference type="NCBI Taxonomy" id="1365950"/>
    <lineage>
        <taxon>Bacteria</taxon>
        <taxon>Pseudomonadati</taxon>
        <taxon>Pseudomonadota</taxon>
        <taxon>Alphaproteobacteria</taxon>
        <taxon>Hyphomicrobiales</taxon>
        <taxon>Aurantimonadaceae</taxon>
        <taxon>Consotaella</taxon>
    </lineage>
</organism>
<dbReference type="EMBL" id="FUXL01000004">
    <property type="protein sequence ID" value="SJZ99409.1"/>
    <property type="molecule type" value="Genomic_DNA"/>
</dbReference>
<evidence type="ECO:0008006" key="3">
    <source>
        <dbReference type="Google" id="ProtNLM"/>
    </source>
</evidence>
<dbReference type="AlphaFoldDB" id="A0A1T4Q6T4"/>
<dbReference type="InterPro" id="IPR026325">
    <property type="entry name" value="DUF932"/>
</dbReference>
<dbReference type="OrthoDB" id="197873at2"/>
<dbReference type="STRING" id="1365950.SAMN05428963_104373"/>
<dbReference type="Proteomes" id="UP000190135">
    <property type="component" value="Unassembled WGS sequence"/>
</dbReference>
<gene>
    <name evidence="1" type="ORF">SAMN05428963_104373</name>
</gene>
<reference evidence="1 2" key="1">
    <citation type="submission" date="2017-02" db="EMBL/GenBank/DDBJ databases">
        <authorList>
            <person name="Peterson S.W."/>
        </authorList>
    </citation>
    <scope>NUCLEOTIDE SEQUENCE [LARGE SCALE GENOMIC DNA]</scope>
    <source>
        <strain evidence="1 2">USBA 369</strain>
    </source>
</reference>
<evidence type="ECO:0000313" key="1">
    <source>
        <dbReference type="EMBL" id="SJZ99409.1"/>
    </source>
</evidence>
<protein>
    <recommendedName>
        <fullName evidence="3">DUF945 domain-containing protein</fullName>
    </recommendedName>
</protein>
<dbReference type="RefSeq" id="WP_078707884.1">
    <property type="nucleotide sequence ID" value="NZ_FUXL01000004.1"/>
</dbReference>
<name>A0A1T4Q6T4_9HYPH</name>
<sequence length="281" mass="32191">MTYHHLATRFGRNSHQISGREPLDNEALYRHVPSIFAREAHDSRSERYVYVPTIDIVEGLRREGWFPFFAVQSVPRDGSRHGHAKHMLRLRRDDGIGKPEAAEVIVVNSHDGTSSYQMFAGMLRFVCTNSLVAGERFEEVRVPHKGNIQHDIIEGVYTVAEDFPRLIDASETMKEITLSADERHVLAEASLVARYSEDESPVRPEQIIQPRRREDMGQSLWMTFNAIQENIIRGGLYGSKRNAEGRIRRSQTRAINGIDQNVTLNRALWTLAEGMQRLKTR</sequence>
<proteinExistence type="predicted"/>
<dbReference type="Pfam" id="PF06067">
    <property type="entry name" value="DUF932"/>
    <property type="match status" value="1"/>
</dbReference>
<accession>A0A1T4Q6T4</accession>
<evidence type="ECO:0000313" key="2">
    <source>
        <dbReference type="Proteomes" id="UP000190135"/>
    </source>
</evidence>
<keyword evidence="2" id="KW-1185">Reference proteome</keyword>